<protein>
    <recommendedName>
        <fullName evidence="4">DUF742 domain-containing protein</fullName>
    </recommendedName>
</protein>
<dbReference type="EMBL" id="CP022521">
    <property type="protein sequence ID" value="ASO20113.1"/>
    <property type="molecule type" value="Genomic_DNA"/>
</dbReference>
<keyword evidence="3" id="KW-1185">Reference proteome</keyword>
<dbReference type="Proteomes" id="UP000204221">
    <property type="component" value="Chromosome"/>
</dbReference>
<dbReference type="KEGG" id="ahg:AHOG_12350"/>
<evidence type="ECO:0000256" key="1">
    <source>
        <dbReference type="SAM" id="MobiDB-lite"/>
    </source>
</evidence>
<evidence type="ECO:0000313" key="2">
    <source>
        <dbReference type="EMBL" id="ASO20113.1"/>
    </source>
</evidence>
<organism evidence="2 3">
    <name type="scientific">Actinoalloteichus hoggarensis</name>
    <dbReference type="NCBI Taxonomy" id="1470176"/>
    <lineage>
        <taxon>Bacteria</taxon>
        <taxon>Bacillati</taxon>
        <taxon>Actinomycetota</taxon>
        <taxon>Actinomycetes</taxon>
        <taxon>Pseudonocardiales</taxon>
        <taxon>Pseudonocardiaceae</taxon>
        <taxon>Actinoalloteichus</taxon>
    </lineage>
</organism>
<accession>A0A221W329</accession>
<dbReference type="PANTHER" id="PTHR36221">
    <property type="entry name" value="DUF742 DOMAIN-CONTAINING PROTEIN"/>
    <property type="match status" value="1"/>
</dbReference>
<evidence type="ECO:0008006" key="4">
    <source>
        <dbReference type="Google" id="ProtNLM"/>
    </source>
</evidence>
<dbReference type="AlphaFoldDB" id="A0A221W329"/>
<sequence length="159" mass="17511">MHIDFDQTRPARRAPWNEPADVDEVFEDDPIWPPSVGEPNTWLEASFTDSLVRPYARTGGRTSAALDVTLETLITSAKGPVPITAAARPELRRIVEICAEPRSLAEVSALLALPIGVTRVLIADLVESGGVRVHQPVDPQRLVMDGEFLRRVLTGLRRL</sequence>
<name>A0A221W329_9PSEU</name>
<dbReference type="Pfam" id="PF05331">
    <property type="entry name" value="DUF742"/>
    <property type="match status" value="1"/>
</dbReference>
<feature type="compositionally biased region" description="Acidic residues" evidence="1">
    <location>
        <begin position="20"/>
        <end position="30"/>
    </location>
</feature>
<feature type="region of interest" description="Disordered" evidence="1">
    <location>
        <begin position="1"/>
        <end position="33"/>
    </location>
</feature>
<proteinExistence type="predicted"/>
<evidence type="ECO:0000313" key="3">
    <source>
        <dbReference type="Proteomes" id="UP000204221"/>
    </source>
</evidence>
<dbReference type="PANTHER" id="PTHR36221:SF1">
    <property type="entry name" value="DUF742 DOMAIN-CONTAINING PROTEIN"/>
    <property type="match status" value="1"/>
</dbReference>
<gene>
    <name evidence="2" type="ORF">AHOG_12350</name>
</gene>
<reference evidence="2 3" key="1">
    <citation type="submission" date="2017-07" db="EMBL/GenBank/DDBJ databases">
        <title>Complete genome sequence of Actinoalloteichus hoggarensis DSM 45943, type strain of Actinoalloteichus hoggarensis.</title>
        <authorList>
            <person name="Ruckert C."/>
            <person name="Nouioui I."/>
            <person name="Willmese J."/>
            <person name="van Wezel G."/>
            <person name="Klenk H.-P."/>
            <person name="Kalinowski J."/>
            <person name="Zotchev S.B."/>
        </authorList>
    </citation>
    <scope>NUCLEOTIDE SEQUENCE [LARGE SCALE GENOMIC DNA]</scope>
    <source>
        <strain evidence="2 3">DSM 45943</strain>
    </source>
</reference>
<dbReference type="InterPro" id="IPR007995">
    <property type="entry name" value="DUF742"/>
</dbReference>